<evidence type="ECO:0000313" key="2">
    <source>
        <dbReference type="EMBL" id="KAK4149674.1"/>
    </source>
</evidence>
<name>A0AAN6VEL7_9PEZI</name>
<feature type="chain" id="PRO_5042831146" description="Infection structure specific protein" evidence="1">
    <location>
        <begin position="21"/>
        <end position="199"/>
    </location>
</feature>
<proteinExistence type="predicted"/>
<keyword evidence="1" id="KW-0732">Signal</keyword>
<reference evidence="2" key="1">
    <citation type="journal article" date="2023" name="Mol. Phylogenet. Evol.">
        <title>Genome-scale phylogeny and comparative genomics of the fungal order Sordariales.</title>
        <authorList>
            <person name="Hensen N."/>
            <person name="Bonometti L."/>
            <person name="Westerberg I."/>
            <person name="Brannstrom I.O."/>
            <person name="Guillou S."/>
            <person name="Cros-Aarteil S."/>
            <person name="Calhoun S."/>
            <person name="Haridas S."/>
            <person name="Kuo A."/>
            <person name="Mondo S."/>
            <person name="Pangilinan J."/>
            <person name="Riley R."/>
            <person name="LaButti K."/>
            <person name="Andreopoulos B."/>
            <person name="Lipzen A."/>
            <person name="Chen C."/>
            <person name="Yan M."/>
            <person name="Daum C."/>
            <person name="Ng V."/>
            <person name="Clum A."/>
            <person name="Steindorff A."/>
            <person name="Ohm R.A."/>
            <person name="Martin F."/>
            <person name="Silar P."/>
            <person name="Natvig D.O."/>
            <person name="Lalanne C."/>
            <person name="Gautier V."/>
            <person name="Ament-Velasquez S.L."/>
            <person name="Kruys A."/>
            <person name="Hutchinson M.I."/>
            <person name="Powell A.J."/>
            <person name="Barry K."/>
            <person name="Miller A.N."/>
            <person name="Grigoriev I.V."/>
            <person name="Debuchy R."/>
            <person name="Gladieux P."/>
            <person name="Hiltunen Thoren M."/>
            <person name="Johannesson H."/>
        </authorList>
    </citation>
    <scope>NUCLEOTIDE SEQUENCE</scope>
    <source>
        <strain evidence="2">CBS 538.74</strain>
    </source>
</reference>
<dbReference type="AlphaFoldDB" id="A0AAN6VEL7"/>
<sequence length="199" mass="19699">MHAPTSLITLALAVSASALARPDAAAPASPAITPAPLLARGIVDQCINAAHSIQDQFLPSIDPGLASWLNSNTGHRSLTSAVAADKTVGDVGGVCSAMLSQATPPDSLTSAFSSHSSAKSSWHARMAPTMSSVVAECTGDALLLGAAVEILAATDVAQCTNGVNKYNRAIVSSSANAGTSSHVAAIAAVAGLAAALALF</sequence>
<evidence type="ECO:0000256" key="1">
    <source>
        <dbReference type="SAM" id="SignalP"/>
    </source>
</evidence>
<comment type="caution">
    <text evidence="2">The sequence shown here is derived from an EMBL/GenBank/DDBJ whole genome shotgun (WGS) entry which is preliminary data.</text>
</comment>
<protein>
    <recommendedName>
        <fullName evidence="4">Infection structure specific protein</fullName>
    </recommendedName>
</protein>
<gene>
    <name evidence="2" type="ORF">C8A00DRAFT_18675</name>
</gene>
<dbReference type="Proteomes" id="UP001302745">
    <property type="component" value="Unassembled WGS sequence"/>
</dbReference>
<dbReference type="EMBL" id="MU857136">
    <property type="protein sequence ID" value="KAK4149674.1"/>
    <property type="molecule type" value="Genomic_DNA"/>
</dbReference>
<keyword evidence="3" id="KW-1185">Reference proteome</keyword>
<evidence type="ECO:0008006" key="4">
    <source>
        <dbReference type="Google" id="ProtNLM"/>
    </source>
</evidence>
<reference evidence="2" key="2">
    <citation type="submission" date="2023-05" db="EMBL/GenBank/DDBJ databases">
        <authorList>
            <consortium name="Lawrence Berkeley National Laboratory"/>
            <person name="Steindorff A."/>
            <person name="Hensen N."/>
            <person name="Bonometti L."/>
            <person name="Westerberg I."/>
            <person name="Brannstrom I.O."/>
            <person name="Guillou S."/>
            <person name="Cros-Aarteil S."/>
            <person name="Calhoun S."/>
            <person name="Haridas S."/>
            <person name="Kuo A."/>
            <person name="Mondo S."/>
            <person name="Pangilinan J."/>
            <person name="Riley R."/>
            <person name="Labutti K."/>
            <person name="Andreopoulos B."/>
            <person name="Lipzen A."/>
            <person name="Chen C."/>
            <person name="Yanf M."/>
            <person name="Daum C."/>
            <person name="Ng V."/>
            <person name="Clum A."/>
            <person name="Ohm R."/>
            <person name="Martin F."/>
            <person name="Silar P."/>
            <person name="Natvig D."/>
            <person name="Lalanne C."/>
            <person name="Gautier V."/>
            <person name="Ament-Velasquez S.L."/>
            <person name="Kruys A."/>
            <person name="Hutchinson M.I."/>
            <person name="Powell A.J."/>
            <person name="Barry K."/>
            <person name="Miller A.N."/>
            <person name="Grigoriev I.V."/>
            <person name="Debuchy R."/>
            <person name="Gladieux P."/>
            <person name="Thoren M.H."/>
            <person name="Johannesson H."/>
        </authorList>
    </citation>
    <scope>NUCLEOTIDE SEQUENCE</scope>
    <source>
        <strain evidence="2">CBS 538.74</strain>
    </source>
</reference>
<organism evidence="2 3">
    <name type="scientific">Chaetomidium leptoderma</name>
    <dbReference type="NCBI Taxonomy" id="669021"/>
    <lineage>
        <taxon>Eukaryota</taxon>
        <taxon>Fungi</taxon>
        <taxon>Dikarya</taxon>
        <taxon>Ascomycota</taxon>
        <taxon>Pezizomycotina</taxon>
        <taxon>Sordariomycetes</taxon>
        <taxon>Sordariomycetidae</taxon>
        <taxon>Sordariales</taxon>
        <taxon>Chaetomiaceae</taxon>
        <taxon>Chaetomidium</taxon>
    </lineage>
</organism>
<accession>A0AAN6VEL7</accession>
<feature type="signal peptide" evidence="1">
    <location>
        <begin position="1"/>
        <end position="20"/>
    </location>
</feature>
<evidence type="ECO:0000313" key="3">
    <source>
        <dbReference type="Proteomes" id="UP001302745"/>
    </source>
</evidence>